<dbReference type="EMBL" id="VDEP01000177">
    <property type="protein sequence ID" value="KAA1125570.1"/>
    <property type="molecule type" value="Genomic_DNA"/>
</dbReference>
<evidence type="ECO:0000256" key="4">
    <source>
        <dbReference type="ARBA" id="ARBA00009461"/>
    </source>
</evidence>
<comment type="function">
    <text evidence="1">May be involved in a process influencing telomere capping.</text>
</comment>
<evidence type="ECO:0000256" key="2">
    <source>
        <dbReference type="ARBA" id="ARBA00004123"/>
    </source>
</evidence>
<dbReference type="AlphaFoldDB" id="A0A5B0RIH0"/>
<dbReference type="PANTHER" id="PTHR41391:SF1">
    <property type="entry name" value="RESTRICTION OF TELOMERE CAPPING PROTEIN 4"/>
    <property type="match status" value="1"/>
</dbReference>
<accession>A0A5B0RIH0</accession>
<evidence type="ECO:0000313" key="10">
    <source>
        <dbReference type="EMBL" id="KAA1125570.1"/>
    </source>
</evidence>
<evidence type="ECO:0000256" key="7">
    <source>
        <dbReference type="ARBA" id="ARBA00023242"/>
    </source>
</evidence>
<keyword evidence="6" id="KW-0963">Cytoplasm</keyword>
<dbReference type="GO" id="GO:0005737">
    <property type="term" value="C:cytoplasm"/>
    <property type="evidence" value="ECO:0007669"/>
    <property type="project" value="UniProtKB-SubCell"/>
</dbReference>
<keyword evidence="7" id="KW-0539">Nucleus</keyword>
<feature type="region of interest" description="Disordered" evidence="8">
    <location>
        <begin position="16"/>
        <end position="53"/>
    </location>
</feature>
<feature type="domain" description="Restriction of telomere capping protein 4 C-terminal" evidence="9">
    <location>
        <begin position="251"/>
        <end position="355"/>
    </location>
</feature>
<comment type="similarity">
    <text evidence="4">Belongs to the RTC4 family.</text>
</comment>
<evidence type="ECO:0000256" key="5">
    <source>
        <dbReference type="ARBA" id="ARBA00015162"/>
    </source>
</evidence>
<organism evidence="10 11">
    <name type="scientific">Puccinia graminis f. sp. tritici</name>
    <dbReference type="NCBI Taxonomy" id="56615"/>
    <lineage>
        <taxon>Eukaryota</taxon>
        <taxon>Fungi</taxon>
        <taxon>Dikarya</taxon>
        <taxon>Basidiomycota</taxon>
        <taxon>Pucciniomycotina</taxon>
        <taxon>Pucciniomycetes</taxon>
        <taxon>Pucciniales</taxon>
        <taxon>Pucciniaceae</taxon>
        <taxon>Puccinia</taxon>
    </lineage>
</organism>
<evidence type="ECO:0000259" key="9">
    <source>
        <dbReference type="SMART" id="SM01312"/>
    </source>
</evidence>
<dbReference type="GO" id="GO:0005634">
    <property type="term" value="C:nucleus"/>
    <property type="evidence" value="ECO:0007669"/>
    <property type="project" value="UniProtKB-SubCell"/>
</dbReference>
<evidence type="ECO:0000256" key="6">
    <source>
        <dbReference type="ARBA" id="ARBA00022490"/>
    </source>
</evidence>
<dbReference type="Pfam" id="PF14474">
    <property type="entry name" value="RTC4"/>
    <property type="match status" value="1"/>
</dbReference>
<comment type="caution">
    <text evidence="10">The sequence shown here is derived from an EMBL/GenBank/DDBJ whole genome shotgun (WGS) entry which is preliminary data.</text>
</comment>
<gene>
    <name evidence="10" type="ORF">PGTUg99_020233</name>
</gene>
<evidence type="ECO:0000256" key="1">
    <source>
        <dbReference type="ARBA" id="ARBA00002738"/>
    </source>
</evidence>
<proteinExistence type="inferred from homology"/>
<feature type="region of interest" description="Disordered" evidence="8">
    <location>
        <begin position="377"/>
        <end position="397"/>
    </location>
</feature>
<dbReference type="InterPro" id="IPR028094">
    <property type="entry name" value="RTC4_C"/>
</dbReference>
<name>A0A5B0RIH0_PUCGR</name>
<comment type="subcellular location">
    <subcellularLocation>
        <location evidence="3">Cytoplasm</location>
    </subcellularLocation>
    <subcellularLocation>
        <location evidence="2">Nucleus</location>
    </subcellularLocation>
</comment>
<feature type="compositionally biased region" description="Basic residues" evidence="8">
    <location>
        <begin position="24"/>
        <end position="39"/>
    </location>
</feature>
<dbReference type="PANTHER" id="PTHR41391">
    <property type="entry name" value="RESTRICTION OF TELOMERE CAPPING PROTEIN 4"/>
    <property type="match status" value="1"/>
</dbReference>
<reference evidence="10 11" key="1">
    <citation type="submission" date="2019-05" db="EMBL/GenBank/DDBJ databases">
        <title>Emergence of the Ug99 lineage of the wheat stem rust pathogen through somatic hybridization.</title>
        <authorList>
            <person name="Li F."/>
            <person name="Upadhyaya N.M."/>
            <person name="Sperschneider J."/>
            <person name="Matny O."/>
            <person name="Nguyen-Phuc H."/>
            <person name="Mago R."/>
            <person name="Raley C."/>
            <person name="Miller M.E."/>
            <person name="Silverstein K.A.T."/>
            <person name="Henningsen E."/>
            <person name="Hirsch C.D."/>
            <person name="Visser B."/>
            <person name="Pretorius Z.A."/>
            <person name="Steffenson B.J."/>
            <person name="Schwessinger B."/>
            <person name="Dodds P.N."/>
            <person name="Figueroa M."/>
        </authorList>
    </citation>
    <scope>NUCLEOTIDE SEQUENCE [LARGE SCALE GENOMIC DNA]</scope>
    <source>
        <strain evidence="10 11">Ug99</strain>
    </source>
</reference>
<evidence type="ECO:0000256" key="8">
    <source>
        <dbReference type="SAM" id="MobiDB-lite"/>
    </source>
</evidence>
<dbReference type="Proteomes" id="UP000325313">
    <property type="component" value="Unassembled WGS sequence"/>
</dbReference>
<sequence>MPRDYLTKLLTYKFKYEEPEGSRKPHKRKKKKKSKRPKVKTPPPPDDGEVNVTDVTDATDTAIPCPSLGSTLPSGLMPLDTAMALDPQAAPTSPVDPLPSHMSLISPLGTQPMPLAITPLTDNTQAMATQTDWSRHEGAMVEAKAEAPSSADHLCVFCDQLLPTNPSPNLVELGRYLKGRSDVLYRYHPKNKQALHLPFHVVADYCRMHHNKTEVIPMGQQRGWPTVIDFSQLHGEKPSDFLDGALANWATLGPTKCQSVFYDIGSFDVEQPGYYGAQGFEVIYRTLYPLFVGYMNATAAQLAAPLSPEYFLQKVMIPEAALGLIAQDMQLSPWNRLVRETLEASRQYGLAMFPDEDAINITPALLAIPAADGLWPGSPRSAPSSPTSASSSISSKS</sequence>
<evidence type="ECO:0000256" key="3">
    <source>
        <dbReference type="ARBA" id="ARBA00004496"/>
    </source>
</evidence>
<dbReference type="InterPro" id="IPR039024">
    <property type="entry name" value="RTC4"/>
</dbReference>
<evidence type="ECO:0000313" key="11">
    <source>
        <dbReference type="Proteomes" id="UP000325313"/>
    </source>
</evidence>
<protein>
    <recommendedName>
        <fullName evidence="5">Restriction of telomere capping protein 4</fullName>
    </recommendedName>
</protein>
<dbReference type="SMART" id="SM01312">
    <property type="entry name" value="RTC4"/>
    <property type="match status" value="1"/>
</dbReference>